<dbReference type="eggNOG" id="ENOG50337JM">
    <property type="taxonomic scope" value="Bacteria"/>
</dbReference>
<organism evidence="1 2">
    <name type="scientific">Synechocystis sp. (strain ATCC 27184 / PCC 6803 / Kazusa)</name>
    <dbReference type="NCBI Taxonomy" id="1111708"/>
    <lineage>
        <taxon>Bacteria</taxon>
        <taxon>Bacillati</taxon>
        <taxon>Cyanobacteriota</taxon>
        <taxon>Cyanophyceae</taxon>
        <taxon>Synechococcales</taxon>
        <taxon>Merismopediaceae</taxon>
        <taxon>Synechocystis</taxon>
    </lineage>
</organism>
<dbReference type="KEGG" id="syn:slr1396"/>
<dbReference type="InParanoid" id="P73188"/>
<reference evidence="1 2" key="2">
    <citation type="journal article" date="1996" name="DNA Res.">
        <title>Sequence analysis of the genome of the unicellular cyanobacterium Synechocystis sp. strain PCC6803. II. Sequence determination of the entire genome and assignment of potential protein-coding regions.</title>
        <authorList>
            <person name="Kaneko T."/>
            <person name="Sato S."/>
            <person name="Kotani H."/>
            <person name="Tanaka A."/>
            <person name="Asamizu E."/>
            <person name="Nakamura Y."/>
            <person name="Miyajima N."/>
            <person name="Hirosawa M."/>
            <person name="Sugiura M."/>
            <person name="Sasamoto S."/>
            <person name="Kimura T."/>
            <person name="Hosouchi T."/>
            <person name="Matsuno A."/>
            <person name="Muraki A."/>
            <person name="Nakazaki N."/>
            <person name="Naruo K."/>
            <person name="Okumura S."/>
            <person name="Shimpo S."/>
            <person name="Takeuchi C."/>
            <person name="Wada T."/>
            <person name="Watanabe A."/>
            <person name="Yamada M."/>
            <person name="Yasuda M."/>
            <person name="Tabata S."/>
        </authorList>
    </citation>
    <scope>NUCLEOTIDE SEQUENCE [LARGE SCALE GENOMIC DNA]</scope>
    <source>
        <strain evidence="2">ATCC 27184 / PCC 6803 / Kazusa</strain>
    </source>
</reference>
<proteinExistence type="predicted"/>
<protein>
    <submittedName>
        <fullName evidence="1">Slr1396 protein</fullName>
    </submittedName>
</protein>
<dbReference type="STRING" id="1148.gene:10498077"/>
<evidence type="ECO:0000313" key="1">
    <source>
        <dbReference type="EMBL" id="BAA17214.1"/>
    </source>
</evidence>
<dbReference type="PaxDb" id="1148-1652291"/>
<dbReference type="AlphaFoldDB" id="P73188"/>
<name>P73188_SYNY3</name>
<dbReference type="PIR" id="S75300">
    <property type="entry name" value="S75300"/>
</dbReference>
<evidence type="ECO:0000313" key="2">
    <source>
        <dbReference type="Proteomes" id="UP000001425"/>
    </source>
</evidence>
<gene>
    <name evidence="1" type="ordered locus">slr1396</name>
</gene>
<dbReference type="EnsemblBacteria" id="BAA17214">
    <property type="protein sequence ID" value="BAA17214"/>
    <property type="gene ID" value="BAA17214"/>
</dbReference>
<accession>P73188</accession>
<keyword evidence="2" id="KW-1185">Reference proteome</keyword>
<dbReference type="Proteomes" id="UP000001425">
    <property type="component" value="Chromosome"/>
</dbReference>
<reference evidence="1 2" key="1">
    <citation type="journal article" date="1995" name="DNA Res.">
        <title>Sequence analysis of the genome of the unicellular cyanobacterium Synechocystis sp. strain PCC6803. I. Sequence features in the 1 Mb region from map positions 64% to 92% of the genome.</title>
        <authorList>
            <person name="Kaneko T."/>
            <person name="Tanaka A."/>
            <person name="Sato S."/>
            <person name="Kotani H."/>
            <person name="Sazuka T."/>
            <person name="Miyajima N."/>
            <person name="Sugiura M."/>
            <person name="Tabata S."/>
        </authorList>
    </citation>
    <scope>NUCLEOTIDE SEQUENCE [LARGE SCALE GENOMIC DNA]</scope>
    <source>
        <strain evidence="2">ATCC 27184 / PCC 6803 / Kazusa</strain>
    </source>
</reference>
<dbReference type="EMBL" id="BA000022">
    <property type="protein sequence ID" value="BAA17214.1"/>
    <property type="molecule type" value="Genomic_DNA"/>
</dbReference>
<sequence length="205" mass="24035">MKKPDIDVYCNVMEEIKRRTGVIDFFLSGNGHALCEPTTLESIALQIRKILELIAMASLVANEKEYKKVYSNFASAWNAEYLLKDLGRINPDFYPKPVVEKLSDDPKVKNRLADRDEDYLTKNEFIKVYKKCGAIMHASNPMGRKIGYEYYKKNIPEWRQKIINLLNNHQIKLFNHSGFYLIHMKEDRDDKVHFYEFDLVQTTSS</sequence>